<comment type="caution">
    <text evidence="2">The sequence shown here is derived from an EMBL/GenBank/DDBJ whole genome shotgun (WGS) entry which is preliminary data.</text>
</comment>
<evidence type="ECO:0000313" key="2">
    <source>
        <dbReference type="EMBL" id="CAG8452693.1"/>
    </source>
</evidence>
<evidence type="ECO:0000313" key="3">
    <source>
        <dbReference type="Proteomes" id="UP000789508"/>
    </source>
</evidence>
<reference evidence="2" key="1">
    <citation type="submission" date="2021-06" db="EMBL/GenBank/DDBJ databases">
        <authorList>
            <person name="Kallberg Y."/>
            <person name="Tangrot J."/>
            <person name="Rosling A."/>
        </authorList>
    </citation>
    <scope>NUCLEOTIDE SEQUENCE</scope>
    <source>
        <strain evidence="2">FL130A</strain>
    </source>
</reference>
<dbReference type="EMBL" id="CAJVPS010000105">
    <property type="protein sequence ID" value="CAG8452693.1"/>
    <property type="molecule type" value="Genomic_DNA"/>
</dbReference>
<evidence type="ECO:0000256" key="1">
    <source>
        <dbReference type="SAM" id="Phobius"/>
    </source>
</evidence>
<gene>
    <name evidence="2" type="ORF">ALEPTO_LOCUS1102</name>
</gene>
<feature type="transmembrane region" description="Helical" evidence="1">
    <location>
        <begin position="237"/>
        <end position="259"/>
    </location>
</feature>
<accession>A0A9N8VIZ3</accession>
<keyword evidence="1" id="KW-1133">Transmembrane helix</keyword>
<organism evidence="2 3">
    <name type="scientific">Ambispora leptoticha</name>
    <dbReference type="NCBI Taxonomy" id="144679"/>
    <lineage>
        <taxon>Eukaryota</taxon>
        <taxon>Fungi</taxon>
        <taxon>Fungi incertae sedis</taxon>
        <taxon>Mucoromycota</taxon>
        <taxon>Glomeromycotina</taxon>
        <taxon>Glomeromycetes</taxon>
        <taxon>Archaeosporales</taxon>
        <taxon>Ambisporaceae</taxon>
        <taxon>Ambispora</taxon>
    </lineage>
</organism>
<protein>
    <submittedName>
        <fullName evidence="2">14532_t:CDS:1</fullName>
    </submittedName>
</protein>
<dbReference type="AlphaFoldDB" id="A0A9N8VIZ3"/>
<keyword evidence="1" id="KW-0472">Membrane</keyword>
<dbReference type="OrthoDB" id="2406474at2759"/>
<proteinExistence type="predicted"/>
<keyword evidence="1" id="KW-0812">Transmembrane</keyword>
<dbReference type="Proteomes" id="UP000789508">
    <property type="component" value="Unassembled WGS sequence"/>
</dbReference>
<keyword evidence="3" id="KW-1185">Reference proteome</keyword>
<name>A0A9N8VIZ3_9GLOM</name>
<sequence>MYDKPYLQITVEPVTTLPAPYIYFEAPFNFTLTCDLLDIGGNIINAEKQKLRSNFIEYSSKKISNRLMSYVGLVWGGVSSKNESLLNFSQQGVYGLSVQFFSNQTFDESIDNLPANFNGIKAYLYDAMKEKIDFSMAKQISANARNEQIDNANSYVLSPMERTIVRFNRMQNNDLDGHKYRNHLGIGAKPNSYYLISSRAEIVSPFIISNFKPLSTFELYYDSRLVTINEQIRDKTVLSILSSLGGAFGLWMGIFVFCFGAPQIAPWGWAQELYGVRHALKVQLRSKFSGHVPLVDSAPSKNYNEKSDYDRVDALEIRCAALELLLKDYVIDVGDLEDLTKSRKIHK</sequence>